<dbReference type="Proteomes" id="UP000824540">
    <property type="component" value="Unassembled WGS sequence"/>
</dbReference>
<evidence type="ECO:0000313" key="6">
    <source>
        <dbReference type="Proteomes" id="UP000824540"/>
    </source>
</evidence>
<reference evidence="5" key="1">
    <citation type="thesis" date="2021" institute="BYU ScholarsArchive" country="Provo, UT, USA">
        <title>Applications of and Algorithms for Genome Assembly and Genomic Analyses with an Emphasis on Marine Teleosts.</title>
        <authorList>
            <person name="Pickett B.D."/>
        </authorList>
    </citation>
    <scope>NUCLEOTIDE SEQUENCE</scope>
    <source>
        <strain evidence="5">HI-2016</strain>
    </source>
</reference>
<evidence type="ECO:0000259" key="4">
    <source>
        <dbReference type="PROSITE" id="PS50835"/>
    </source>
</evidence>
<dbReference type="GO" id="GO:0030183">
    <property type="term" value="P:B cell differentiation"/>
    <property type="evidence" value="ECO:0007669"/>
    <property type="project" value="TreeGrafter"/>
</dbReference>
<keyword evidence="1" id="KW-0393">Immunoglobulin domain</keyword>
<dbReference type="PANTHER" id="PTHR14334:SF2">
    <property type="entry name" value="B-CELL ANTIGEN RECEPTOR COMPLEX-ASSOCIATED PROTEIN BETA CHAIN"/>
    <property type="match status" value="1"/>
</dbReference>
<feature type="chain" id="PRO_5035883109" description="Ig-like domain-containing protein" evidence="3">
    <location>
        <begin position="19"/>
        <end position="324"/>
    </location>
</feature>
<evidence type="ECO:0000256" key="1">
    <source>
        <dbReference type="ARBA" id="ARBA00023319"/>
    </source>
</evidence>
<dbReference type="GO" id="GO:0050853">
    <property type="term" value="P:B cell receptor signaling pathway"/>
    <property type="evidence" value="ECO:0007669"/>
    <property type="project" value="TreeGrafter"/>
</dbReference>
<dbReference type="PANTHER" id="PTHR14334">
    <property type="entry name" value="B-CELL ANTIGEN RECEPTOR COMPLEX-ASSOCIATED PROTEIN"/>
    <property type="match status" value="1"/>
</dbReference>
<dbReference type="InterPro" id="IPR007110">
    <property type="entry name" value="Ig-like_dom"/>
</dbReference>
<protein>
    <recommendedName>
        <fullName evidence="4">Ig-like domain-containing protein</fullName>
    </recommendedName>
</protein>
<dbReference type="InterPro" id="IPR013151">
    <property type="entry name" value="Immunoglobulin_dom"/>
</dbReference>
<sequence length="324" mass="36394">MYRVILIHIACIWFSVTAQVLNDRNISQSPSKACCHVGESVTLSCEIKSANKKLASCISRWWYRGPSGREVQVFTEQGHDPYCMQQDMGAYSFLKISNLQVQNDSVTYRCRMDCVTAGKLYILWGNGTTVEIKDPSKDQCMHRHQDPLTKVIQHPSTPQRKPGDFVILYCAINLRQERVKTCKFTWFVIGPKGTRSEFFPDKTQQYGGRLVRSQNGGHYITLLLGDLQLNDSGTYICRAECTVDCEPWSSDGNGTALLVADYHSGRVTQGGSNLSALKWQYTLLILNALVLCVVLAISVSMCRKLSKKTALCGFSQALCCRQYI</sequence>
<dbReference type="GO" id="GO:0019815">
    <property type="term" value="C:B cell receptor complex"/>
    <property type="evidence" value="ECO:0007669"/>
    <property type="project" value="TreeGrafter"/>
</dbReference>
<evidence type="ECO:0000313" key="5">
    <source>
        <dbReference type="EMBL" id="KAG9341773.1"/>
    </source>
</evidence>
<accession>A0A8T2NLU8</accession>
<proteinExistence type="predicted"/>
<name>A0A8T2NLU8_9TELE</name>
<feature type="domain" description="Ig-like" evidence="4">
    <location>
        <begin position="38"/>
        <end position="112"/>
    </location>
</feature>
<dbReference type="EMBL" id="JAFBMS010000032">
    <property type="protein sequence ID" value="KAG9341773.1"/>
    <property type="molecule type" value="Genomic_DNA"/>
</dbReference>
<dbReference type="PROSITE" id="PS50835">
    <property type="entry name" value="IG_LIKE"/>
    <property type="match status" value="2"/>
</dbReference>
<feature type="transmembrane region" description="Helical" evidence="2">
    <location>
        <begin position="279"/>
        <end position="299"/>
    </location>
</feature>
<feature type="signal peptide" evidence="3">
    <location>
        <begin position="1"/>
        <end position="18"/>
    </location>
</feature>
<dbReference type="GO" id="GO:0009897">
    <property type="term" value="C:external side of plasma membrane"/>
    <property type="evidence" value="ECO:0007669"/>
    <property type="project" value="TreeGrafter"/>
</dbReference>
<organism evidence="5 6">
    <name type="scientific">Albula glossodonta</name>
    <name type="common">roundjaw bonefish</name>
    <dbReference type="NCBI Taxonomy" id="121402"/>
    <lineage>
        <taxon>Eukaryota</taxon>
        <taxon>Metazoa</taxon>
        <taxon>Chordata</taxon>
        <taxon>Craniata</taxon>
        <taxon>Vertebrata</taxon>
        <taxon>Euteleostomi</taxon>
        <taxon>Actinopterygii</taxon>
        <taxon>Neopterygii</taxon>
        <taxon>Teleostei</taxon>
        <taxon>Albuliformes</taxon>
        <taxon>Albulidae</taxon>
        <taxon>Albula</taxon>
    </lineage>
</organism>
<keyword evidence="2" id="KW-0472">Membrane</keyword>
<keyword evidence="2" id="KW-1133">Transmembrane helix</keyword>
<feature type="domain" description="Ig-like" evidence="4">
    <location>
        <begin position="147"/>
        <end position="240"/>
    </location>
</feature>
<dbReference type="Pfam" id="PF00047">
    <property type="entry name" value="ig"/>
    <property type="match status" value="1"/>
</dbReference>
<gene>
    <name evidence="5" type="ORF">JZ751_018495</name>
</gene>
<keyword evidence="6" id="KW-1185">Reference proteome</keyword>
<dbReference type="InterPro" id="IPR003599">
    <property type="entry name" value="Ig_sub"/>
</dbReference>
<comment type="caution">
    <text evidence="5">The sequence shown here is derived from an EMBL/GenBank/DDBJ whole genome shotgun (WGS) entry which is preliminary data.</text>
</comment>
<keyword evidence="3" id="KW-0732">Signal</keyword>
<dbReference type="AlphaFoldDB" id="A0A8T2NLU8"/>
<dbReference type="InterPro" id="IPR013783">
    <property type="entry name" value="Ig-like_fold"/>
</dbReference>
<evidence type="ECO:0000256" key="3">
    <source>
        <dbReference type="SAM" id="SignalP"/>
    </source>
</evidence>
<dbReference type="InterPro" id="IPR036179">
    <property type="entry name" value="Ig-like_dom_sf"/>
</dbReference>
<keyword evidence="2" id="KW-0812">Transmembrane</keyword>
<dbReference type="SUPFAM" id="SSF48726">
    <property type="entry name" value="Immunoglobulin"/>
    <property type="match status" value="2"/>
</dbReference>
<dbReference type="SMART" id="SM00409">
    <property type="entry name" value="IG"/>
    <property type="match status" value="2"/>
</dbReference>
<dbReference type="CDD" id="cd00099">
    <property type="entry name" value="IgV"/>
    <property type="match status" value="1"/>
</dbReference>
<evidence type="ECO:0000256" key="2">
    <source>
        <dbReference type="SAM" id="Phobius"/>
    </source>
</evidence>
<dbReference type="Gene3D" id="2.60.40.10">
    <property type="entry name" value="Immunoglobulins"/>
    <property type="match status" value="2"/>
</dbReference>